<dbReference type="KEGG" id="cyc:PCC7424_0222"/>
<feature type="transmembrane region" description="Helical" evidence="1">
    <location>
        <begin position="23"/>
        <end position="43"/>
    </location>
</feature>
<keyword evidence="1" id="KW-1133">Transmembrane helix</keyword>
<dbReference type="HOGENOM" id="CLU_2449690_0_0_3"/>
<dbReference type="Proteomes" id="UP000002384">
    <property type="component" value="Chromosome"/>
</dbReference>
<proteinExistence type="predicted"/>
<accession>B7KAL8</accession>
<dbReference type="EMBL" id="CP001291">
    <property type="protein sequence ID" value="ACK68690.1"/>
    <property type="molecule type" value="Genomic_DNA"/>
</dbReference>
<gene>
    <name evidence="2" type="ordered locus">PCC7424_0222</name>
</gene>
<protein>
    <submittedName>
        <fullName evidence="2">Uncharacterized protein</fullName>
    </submittedName>
</protein>
<dbReference type="AlphaFoldDB" id="B7KAL8"/>
<reference evidence="3" key="1">
    <citation type="journal article" date="2011" name="MBio">
        <title>Novel metabolic attributes of the genus Cyanothece, comprising a group of unicellular nitrogen-fixing Cyanobacteria.</title>
        <authorList>
            <person name="Bandyopadhyay A."/>
            <person name="Elvitigala T."/>
            <person name="Welsh E."/>
            <person name="Stockel J."/>
            <person name="Liberton M."/>
            <person name="Min H."/>
            <person name="Sherman L.A."/>
            <person name="Pakrasi H.B."/>
        </authorList>
    </citation>
    <scope>NUCLEOTIDE SEQUENCE [LARGE SCALE GENOMIC DNA]</scope>
    <source>
        <strain evidence="3">PCC 7424</strain>
    </source>
</reference>
<keyword evidence="1" id="KW-0472">Membrane</keyword>
<evidence type="ECO:0000313" key="2">
    <source>
        <dbReference type="EMBL" id="ACK68690.1"/>
    </source>
</evidence>
<evidence type="ECO:0000256" key="1">
    <source>
        <dbReference type="SAM" id="Phobius"/>
    </source>
</evidence>
<organism evidence="2 3">
    <name type="scientific">Gloeothece citriformis (strain PCC 7424)</name>
    <name type="common">Cyanothece sp. (strain PCC 7424)</name>
    <dbReference type="NCBI Taxonomy" id="65393"/>
    <lineage>
        <taxon>Bacteria</taxon>
        <taxon>Bacillati</taxon>
        <taxon>Cyanobacteriota</taxon>
        <taxon>Cyanophyceae</taxon>
        <taxon>Oscillatoriophycideae</taxon>
        <taxon>Chroococcales</taxon>
        <taxon>Aphanothecaceae</taxon>
        <taxon>Gloeothece</taxon>
        <taxon>Gloeothece citriformis</taxon>
    </lineage>
</organism>
<keyword evidence="1" id="KW-0812">Transmembrane</keyword>
<name>B7KAL8_GLOC7</name>
<evidence type="ECO:0000313" key="3">
    <source>
        <dbReference type="Proteomes" id="UP000002384"/>
    </source>
</evidence>
<keyword evidence="3" id="KW-1185">Reference proteome</keyword>
<sequence>MWYSVFDNLLIQKFPSNSFMFKLLEQVTLVVTGVALLFQGLLVKTVSAQTPSLGNGIMCVAKGTTKDGKIYPGLKVGEADLSYFSLFNY</sequence>
<dbReference type="STRING" id="65393.PCC7424_0222"/>